<comment type="caution">
    <text evidence="8">Lacks conserved residue(s) required for the propagation of feature annotation.</text>
</comment>
<dbReference type="InterPro" id="IPR036259">
    <property type="entry name" value="MFS_trans_sf"/>
</dbReference>
<feature type="domain" description="Major facilitator superfamily (MFS) profile" evidence="9">
    <location>
        <begin position="1"/>
        <end position="381"/>
    </location>
</feature>
<evidence type="ECO:0000256" key="4">
    <source>
        <dbReference type="ARBA" id="ARBA00022475"/>
    </source>
</evidence>
<feature type="transmembrane region" description="Helical" evidence="8">
    <location>
        <begin position="72"/>
        <end position="90"/>
    </location>
</feature>
<dbReference type="GO" id="GO:0005886">
    <property type="term" value="C:plasma membrane"/>
    <property type="evidence" value="ECO:0007669"/>
    <property type="project" value="UniProtKB-SubCell"/>
</dbReference>
<evidence type="ECO:0000256" key="8">
    <source>
        <dbReference type="RuleBase" id="RU365088"/>
    </source>
</evidence>
<dbReference type="PANTHER" id="PTHR43124">
    <property type="entry name" value="PURINE EFFLUX PUMP PBUE"/>
    <property type="match status" value="1"/>
</dbReference>
<feature type="transmembrane region" description="Helical" evidence="8">
    <location>
        <begin position="329"/>
        <end position="348"/>
    </location>
</feature>
<evidence type="ECO:0000256" key="2">
    <source>
        <dbReference type="ARBA" id="ARBA00006236"/>
    </source>
</evidence>
<dbReference type="PROSITE" id="PS50850">
    <property type="entry name" value="MFS"/>
    <property type="match status" value="1"/>
</dbReference>
<dbReference type="Pfam" id="PF07690">
    <property type="entry name" value="MFS_1"/>
    <property type="match status" value="1"/>
</dbReference>
<dbReference type="GO" id="GO:0042910">
    <property type="term" value="F:xenobiotic transmembrane transporter activity"/>
    <property type="evidence" value="ECO:0007669"/>
    <property type="project" value="InterPro"/>
</dbReference>
<dbReference type="Proteomes" id="UP000251313">
    <property type="component" value="Unassembled WGS sequence"/>
</dbReference>
<comment type="subcellular location">
    <subcellularLocation>
        <location evidence="8">Cell inner membrane</location>
        <topology evidence="8">Multi-pass membrane protein</topology>
    </subcellularLocation>
    <subcellularLocation>
        <location evidence="1">Cell membrane</location>
        <topology evidence="1">Multi-pass membrane protein</topology>
    </subcellularLocation>
</comment>
<feature type="transmembrane region" description="Helical" evidence="8">
    <location>
        <begin position="297"/>
        <end position="322"/>
    </location>
</feature>
<evidence type="ECO:0000313" key="10">
    <source>
        <dbReference type="EMBL" id="SQA59658.1"/>
    </source>
</evidence>
<keyword evidence="6 8" id="KW-1133">Transmembrane helix</keyword>
<keyword evidence="5 8" id="KW-0812">Transmembrane</keyword>
<feature type="transmembrane region" description="Helical" evidence="8">
    <location>
        <begin position="46"/>
        <end position="63"/>
    </location>
</feature>
<accession>A0AB38FQ23</accession>
<gene>
    <name evidence="10" type="primary">ydhC_1</name>
    <name evidence="10" type="ORF">NCTC11967_00006</name>
</gene>
<dbReference type="CDD" id="cd17320">
    <property type="entry name" value="MFS_MdfA_MDR_like"/>
    <property type="match status" value="1"/>
</dbReference>
<evidence type="ECO:0000256" key="7">
    <source>
        <dbReference type="ARBA" id="ARBA00023136"/>
    </source>
</evidence>
<dbReference type="InterPro" id="IPR020846">
    <property type="entry name" value="MFS_dom"/>
</dbReference>
<dbReference type="PANTHER" id="PTHR43124:SF3">
    <property type="entry name" value="CHLORAMPHENICOL EFFLUX PUMP RV0191"/>
    <property type="match status" value="1"/>
</dbReference>
<dbReference type="PRINTS" id="PR01036">
    <property type="entry name" value="TCRTETB"/>
</dbReference>
<feature type="transmembrane region" description="Helical" evidence="8">
    <location>
        <begin position="130"/>
        <end position="155"/>
    </location>
</feature>
<protein>
    <recommendedName>
        <fullName evidence="8">Bcr/CflA family efflux transporter</fullName>
    </recommendedName>
</protein>
<keyword evidence="8" id="KW-0997">Cell inner membrane</keyword>
<feature type="transmembrane region" description="Helical" evidence="8">
    <location>
        <begin position="354"/>
        <end position="374"/>
    </location>
</feature>
<dbReference type="Gene3D" id="1.20.1720.10">
    <property type="entry name" value="Multidrug resistance protein D"/>
    <property type="match status" value="1"/>
</dbReference>
<feature type="transmembrane region" description="Helical" evidence="8">
    <location>
        <begin position="241"/>
        <end position="259"/>
    </location>
</feature>
<keyword evidence="3 8" id="KW-0813">Transport</keyword>
<feature type="transmembrane region" description="Helical" evidence="8">
    <location>
        <begin position="206"/>
        <end position="226"/>
    </location>
</feature>
<evidence type="ECO:0000259" key="9">
    <source>
        <dbReference type="PROSITE" id="PS50850"/>
    </source>
</evidence>
<dbReference type="EMBL" id="UAVL01000001">
    <property type="protein sequence ID" value="SQA59658.1"/>
    <property type="molecule type" value="Genomic_DNA"/>
</dbReference>
<dbReference type="SUPFAM" id="SSF103473">
    <property type="entry name" value="MFS general substrate transporter"/>
    <property type="match status" value="1"/>
</dbReference>
<evidence type="ECO:0000256" key="6">
    <source>
        <dbReference type="ARBA" id="ARBA00022989"/>
    </source>
</evidence>
<feature type="transmembrane region" description="Helical" evidence="8">
    <location>
        <begin position="96"/>
        <end position="118"/>
    </location>
</feature>
<evidence type="ECO:0000313" key="11">
    <source>
        <dbReference type="Proteomes" id="UP000251313"/>
    </source>
</evidence>
<name>A0AB38FQ23_9ENTR</name>
<comment type="caution">
    <text evidence="10">The sequence shown here is derived from an EMBL/GenBank/DDBJ whole genome shotgun (WGS) entry which is preliminary data.</text>
</comment>
<reference evidence="10 11" key="1">
    <citation type="submission" date="2018-06" db="EMBL/GenBank/DDBJ databases">
        <authorList>
            <consortium name="Pathogen Informatics"/>
            <person name="Doyle S."/>
        </authorList>
    </citation>
    <scope>NUCLEOTIDE SEQUENCE [LARGE SCALE GENOMIC DNA]</scope>
    <source>
        <strain evidence="10 11">NCTC11967</strain>
    </source>
</reference>
<keyword evidence="7 8" id="KW-0472">Membrane</keyword>
<evidence type="ECO:0000256" key="5">
    <source>
        <dbReference type="ARBA" id="ARBA00022692"/>
    </source>
</evidence>
<keyword evidence="4" id="KW-1003">Cell membrane</keyword>
<dbReference type="InterPro" id="IPR011701">
    <property type="entry name" value="MFS"/>
</dbReference>
<evidence type="ECO:0000256" key="1">
    <source>
        <dbReference type="ARBA" id="ARBA00004651"/>
    </source>
</evidence>
<dbReference type="AlphaFoldDB" id="A0AB38FQ23"/>
<dbReference type="RefSeq" id="WP_051860939.1">
    <property type="nucleotide sequence ID" value="NZ_UAVL01000001.1"/>
</dbReference>
<dbReference type="InterPro" id="IPR050189">
    <property type="entry name" value="MFS_Efflux_Transporters"/>
</dbReference>
<feature type="transmembrane region" description="Helical" evidence="8">
    <location>
        <begin position="271"/>
        <end position="291"/>
    </location>
</feature>
<organism evidence="10 11">
    <name type="scientific">Yokenella regensburgei</name>
    <dbReference type="NCBI Taxonomy" id="158877"/>
    <lineage>
        <taxon>Bacteria</taxon>
        <taxon>Pseudomonadati</taxon>
        <taxon>Pseudomonadota</taxon>
        <taxon>Gammaproteobacteria</taxon>
        <taxon>Enterobacterales</taxon>
        <taxon>Enterobacteriaceae</taxon>
        <taxon>Yokenella</taxon>
    </lineage>
</organism>
<comment type="similarity">
    <text evidence="2 8">Belongs to the major facilitator superfamily. Bcr/CmlA family.</text>
</comment>
<dbReference type="GO" id="GO:1990961">
    <property type="term" value="P:xenobiotic detoxification by transmembrane export across the plasma membrane"/>
    <property type="evidence" value="ECO:0007669"/>
    <property type="project" value="InterPro"/>
</dbReference>
<dbReference type="NCBIfam" id="TIGR00710">
    <property type="entry name" value="efflux_Bcr_CflA"/>
    <property type="match status" value="1"/>
</dbReference>
<feature type="transmembrane region" description="Helical" evidence="8">
    <location>
        <begin position="161"/>
        <end position="180"/>
    </location>
</feature>
<dbReference type="InterPro" id="IPR004812">
    <property type="entry name" value="Efflux_drug-R_Bcr/CmlA"/>
</dbReference>
<sequence length="392" mass="41994">MFSRNSMALLTMLLMFPQIVETIYSPALTDIALQFSVSTLEASQTLSVYFFGFAFGVLAWGRISDIYGRRPALLGGLLVYGTGSLTALLAKDFSVILIARVLAAFGAACGSVVTQTIFRDRFSGNALAKIFSFIGMALAISPAIGVYLGGVLASFGGYRMVFASLATLALVLLAWSCFTLEETRPAMTNSTPFTSVLHRTIKDGKLWQATILVTLFNVSLFSYYSLAPFMFQRLGQTPESFGYTGVILAAGSVVGAQINRLLLKSQRGSDAILPIALMMNIIGGTGVYLLANSLWFLAPMAIVMISYSMAIPVVLGSALSAYNDCRGTAGALFGLFYYLLIALGLGLSGVFQSLGLTLIINAIIIALIGWRYILRLRAENGGLGRGMTAHKK</sequence>
<proteinExistence type="inferred from homology"/>
<evidence type="ECO:0000256" key="3">
    <source>
        <dbReference type="ARBA" id="ARBA00022448"/>
    </source>
</evidence>